<keyword evidence="3" id="KW-1185">Reference proteome</keyword>
<proteinExistence type="predicted"/>
<protein>
    <submittedName>
        <fullName evidence="2">Uncharacterized protein</fullName>
    </submittedName>
</protein>
<reference evidence="2 3" key="1">
    <citation type="submission" date="2015-02" db="EMBL/GenBank/DDBJ databases">
        <title>Draft genome sequence of Kitasatospora griseola MF730-N6, a bafilomycin, terpentecin and satosporin producer.</title>
        <authorList>
            <person name="Arens J.C."/>
            <person name="Haltli B."/>
            <person name="Kerr R.G."/>
        </authorList>
    </citation>
    <scope>NUCLEOTIDE SEQUENCE [LARGE SCALE GENOMIC DNA]</scope>
    <source>
        <strain evidence="2 3">MF730-N6</strain>
    </source>
</reference>
<evidence type="ECO:0000256" key="1">
    <source>
        <dbReference type="SAM" id="MobiDB-lite"/>
    </source>
</evidence>
<sequence>MNGTGRSSSSASSTTQRAGRRHLPAPVSGACATRDSRSPPRPPTLCHAEDKLRYLLASAGEPTSIDQAALPALAKYAADHRIDGPTAVTRIRNRLVHPEILADDLYAHGGLATEVWRLSLHYATLMILHQIGYHGSYQRQVQLDRWAGDTQPMPWVDPATAPTTPVPLPPVRRQRPPRRRR</sequence>
<name>A0A0D0NRW3_KITGR</name>
<dbReference type="Proteomes" id="UP000032066">
    <property type="component" value="Unassembled WGS sequence"/>
</dbReference>
<dbReference type="PATRIC" id="fig|2064.6.peg.4665"/>
<organism evidence="2 3">
    <name type="scientific">Kitasatospora griseola</name>
    <name type="common">Streptomyces griseolosporeus</name>
    <dbReference type="NCBI Taxonomy" id="2064"/>
    <lineage>
        <taxon>Bacteria</taxon>
        <taxon>Bacillati</taxon>
        <taxon>Actinomycetota</taxon>
        <taxon>Actinomycetes</taxon>
        <taxon>Kitasatosporales</taxon>
        <taxon>Streptomycetaceae</taxon>
        <taxon>Kitasatospora</taxon>
    </lineage>
</organism>
<comment type="caution">
    <text evidence="2">The sequence shown here is derived from an EMBL/GenBank/DDBJ whole genome shotgun (WGS) entry which is preliminary data.</text>
</comment>
<feature type="region of interest" description="Disordered" evidence="1">
    <location>
        <begin position="152"/>
        <end position="181"/>
    </location>
</feature>
<feature type="compositionally biased region" description="Basic residues" evidence="1">
    <location>
        <begin position="172"/>
        <end position="181"/>
    </location>
</feature>
<evidence type="ECO:0000313" key="2">
    <source>
        <dbReference type="EMBL" id="KIQ61866.1"/>
    </source>
</evidence>
<feature type="region of interest" description="Disordered" evidence="1">
    <location>
        <begin position="1"/>
        <end position="43"/>
    </location>
</feature>
<accession>A0A0D0NRW3</accession>
<evidence type="ECO:0000313" key="3">
    <source>
        <dbReference type="Proteomes" id="UP000032066"/>
    </source>
</evidence>
<dbReference type="AlphaFoldDB" id="A0A0D0NRW3"/>
<dbReference type="EMBL" id="JXZB01000004">
    <property type="protein sequence ID" value="KIQ61866.1"/>
    <property type="molecule type" value="Genomic_DNA"/>
</dbReference>
<gene>
    <name evidence="2" type="ORF">TR51_21705</name>
</gene>
<dbReference type="STRING" id="2064.TR51_21705"/>
<feature type="compositionally biased region" description="Low complexity" evidence="1">
    <location>
        <begin position="1"/>
        <end position="17"/>
    </location>
</feature>